<evidence type="ECO:0000313" key="2">
    <source>
        <dbReference type="Proteomes" id="UP000321523"/>
    </source>
</evidence>
<accession>A0A512DT97</accession>
<dbReference type="Proteomes" id="UP000321523">
    <property type="component" value="Unassembled WGS sequence"/>
</dbReference>
<gene>
    <name evidence="1" type="ORF">SAE02_38400</name>
</gene>
<organism evidence="1 2">
    <name type="scientific">Skermanella aerolata</name>
    <dbReference type="NCBI Taxonomy" id="393310"/>
    <lineage>
        <taxon>Bacteria</taxon>
        <taxon>Pseudomonadati</taxon>
        <taxon>Pseudomonadota</taxon>
        <taxon>Alphaproteobacteria</taxon>
        <taxon>Rhodospirillales</taxon>
        <taxon>Azospirillaceae</taxon>
        <taxon>Skermanella</taxon>
    </lineage>
</organism>
<protein>
    <submittedName>
        <fullName evidence="1">Uncharacterized protein</fullName>
    </submittedName>
</protein>
<dbReference type="EMBL" id="BJYZ01000018">
    <property type="protein sequence ID" value="GEO39692.1"/>
    <property type="molecule type" value="Genomic_DNA"/>
</dbReference>
<dbReference type="AlphaFoldDB" id="A0A512DT97"/>
<reference evidence="1 2" key="1">
    <citation type="submission" date="2019-07" db="EMBL/GenBank/DDBJ databases">
        <title>Whole genome shotgun sequence of Skermanella aerolata NBRC 106429.</title>
        <authorList>
            <person name="Hosoyama A."/>
            <person name="Uohara A."/>
            <person name="Ohji S."/>
            <person name="Ichikawa N."/>
        </authorList>
    </citation>
    <scope>NUCLEOTIDE SEQUENCE [LARGE SCALE GENOMIC DNA]</scope>
    <source>
        <strain evidence="1 2">NBRC 106429</strain>
    </source>
</reference>
<evidence type="ECO:0000313" key="1">
    <source>
        <dbReference type="EMBL" id="GEO39692.1"/>
    </source>
</evidence>
<sequence>MTDPSPAAGLIRNWHGISLTGADAVLADAALDRSLAALNAAGAGQLGFDQETNRFVTLLTEAGERS</sequence>
<proteinExistence type="predicted"/>
<keyword evidence="2" id="KW-1185">Reference proteome</keyword>
<name>A0A512DT97_9PROT</name>
<dbReference type="RefSeq" id="WP_044430193.1">
    <property type="nucleotide sequence ID" value="NZ_BJYZ01000018.1"/>
</dbReference>
<comment type="caution">
    <text evidence="1">The sequence shown here is derived from an EMBL/GenBank/DDBJ whole genome shotgun (WGS) entry which is preliminary data.</text>
</comment>